<feature type="region of interest" description="Disordered" evidence="1">
    <location>
        <begin position="159"/>
        <end position="187"/>
    </location>
</feature>
<dbReference type="SUPFAM" id="SSF52540">
    <property type="entry name" value="P-loop containing nucleoside triphosphate hydrolases"/>
    <property type="match status" value="1"/>
</dbReference>
<evidence type="ECO:0000313" key="4">
    <source>
        <dbReference type="EMBL" id="KAH7084158.1"/>
    </source>
</evidence>
<dbReference type="Gene3D" id="3.40.50.300">
    <property type="entry name" value="P-loop containing nucleotide triphosphate hydrolases"/>
    <property type="match status" value="1"/>
</dbReference>
<evidence type="ECO:0000256" key="1">
    <source>
        <dbReference type="SAM" id="MobiDB-lite"/>
    </source>
</evidence>
<evidence type="ECO:0000259" key="3">
    <source>
        <dbReference type="Pfam" id="PF24564"/>
    </source>
</evidence>
<reference evidence="4" key="1">
    <citation type="journal article" date="2021" name="Nat. Commun.">
        <title>Genetic determinants of endophytism in the Arabidopsis root mycobiome.</title>
        <authorList>
            <person name="Mesny F."/>
            <person name="Miyauchi S."/>
            <person name="Thiergart T."/>
            <person name="Pickel B."/>
            <person name="Atanasova L."/>
            <person name="Karlsson M."/>
            <person name="Huettel B."/>
            <person name="Barry K.W."/>
            <person name="Haridas S."/>
            <person name="Chen C."/>
            <person name="Bauer D."/>
            <person name="Andreopoulos W."/>
            <person name="Pangilinan J."/>
            <person name="LaButti K."/>
            <person name="Riley R."/>
            <person name="Lipzen A."/>
            <person name="Clum A."/>
            <person name="Drula E."/>
            <person name="Henrissat B."/>
            <person name="Kohler A."/>
            <person name="Grigoriev I.V."/>
            <person name="Martin F.M."/>
            <person name="Hacquard S."/>
        </authorList>
    </citation>
    <scope>NUCLEOTIDE SEQUENCE</scope>
    <source>
        <strain evidence="4">MPI-SDFR-AT-0120</strain>
    </source>
</reference>
<dbReference type="Proteomes" id="UP000813461">
    <property type="component" value="Unassembled WGS sequence"/>
</dbReference>
<dbReference type="AlphaFoldDB" id="A0A8K0R578"/>
<name>A0A8K0R578_9PLEO</name>
<dbReference type="InterPro" id="IPR027417">
    <property type="entry name" value="P-loop_NTPase"/>
</dbReference>
<feature type="domain" description="DUF7605" evidence="3">
    <location>
        <begin position="765"/>
        <end position="953"/>
    </location>
</feature>
<accession>A0A8K0R578</accession>
<protein>
    <submittedName>
        <fullName evidence="4">Uncharacterized protein</fullName>
    </submittedName>
</protein>
<feature type="region of interest" description="Disordered" evidence="1">
    <location>
        <begin position="1"/>
        <end position="88"/>
    </location>
</feature>
<comment type="caution">
    <text evidence="4">The sequence shown here is derived from an EMBL/GenBank/DDBJ whole genome shotgun (WGS) entry which is preliminary data.</text>
</comment>
<feature type="domain" description="Dynamin N-terminal" evidence="2">
    <location>
        <begin position="264"/>
        <end position="522"/>
    </location>
</feature>
<keyword evidence="5" id="KW-1185">Reference proteome</keyword>
<gene>
    <name evidence="4" type="ORF">FB567DRAFT_528499</name>
</gene>
<dbReference type="PANTHER" id="PTHR36681">
    <property type="entry name" value="NUCLEAR GTPASE, GERMINAL CENTER-ASSOCIATED, TANDEM DUPLICATE 3"/>
    <property type="match status" value="1"/>
</dbReference>
<feature type="compositionally biased region" description="Polar residues" evidence="1">
    <location>
        <begin position="60"/>
        <end position="81"/>
    </location>
</feature>
<dbReference type="Pfam" id="PF00350">
    <property type="entry name" value="Dynamin_N"/>
    <property type="match status" value="1"/>
</dbReference>
<dbReference type="PANTHER" id="PTHR36681:SF3">
    <property type="entry name" value="NUCLEAR GTPASE, GERMINAL CENTER-ASSOCIATED, TANDEM DUPLICATE 3"/>
    <property type="match status" value="1"/>
</dbReference>
<feature type="compositionally biased region" description="Low complexity" evidence="1">
    <location>
        <begin position="24"/>
        <end position="36"/>
    </location>
</feature>
<sequence>MRRAVRPSATLENGSEVDQLLPNHSSITSGTSHHTPPSSPSDVDHNRDDVDPDVPLPSVESYTAESRSTTTTVSYTPSLSPDSRMVAHGSDHDSVLHEIGNLRELRIHSPEMGIVMQGASLTPSVHVTPSIPLQNSSHSRSNRDDSIVGDFAALEIQSPQADSLSANGPREGSSPPSLSRHRSPSMREECPIPIHEVEAEDPPSAFGDLAGVQKAFDDARTLTQRIVTVLSSSDLHHENGSSIQNLHQQATTLAAFKPLSSRIVGLVGDSGVGKSSLINSLLDKRDFARASANSAACTCVVTEYHYHDRDDLIVNIDYFPDQEVEKQLGYLLKAYRDSQSLAKDRSDGGEDKMTDSEKVRLEATSHLAMDIFQMSFRERLRENPEILLSMPFDHAVATMVGWVLQLRSQQADRNVFTTTEECQSWLDILSSETNSSSPLGDVRKSWPFMQKVRVYLKAYILSKGLIIADLPGRRDLNSIRQAITERYMRECHQIFVVAKIDRAITDESIKQVLDLARHAKMSKVDIVCTFSEGVKTGNEAIKDWESERATIKNMQDSLSAVEDYIQYCKAEIKYYRQIKKKTPEEQDKLSELQTDKDTAEEARHTHEWNLKRFLVELRNAKVSNGLQKEYRDHPIAASLGIYCIDNELYREHRNKPVDDALPYLISSGILDLRRYCIGLVAQSRRQEMKTFIKDKIPALIGSVELWIDNGSGDASAESRKRVLDAVSAIQSEFDKLKSPDSMLEHISRTLETDFAARIYPYMRQNGPKWSAKARQASLSWSGWNASSYKAFCSNYGDHWTEAKGYRCWNEEATHDMAIDLTTVWDSFSVELATKIESFNDTTMQIYEKVLEGLSSPAANGSRALQDCGSSIRTLASNLMHREHLTHRGIEEVTEAFDSKLSSLRADTLSSVRTAFIGKHMESTYHAANMEYGSNSHRRRANLITGRFGSAALFHAHRGECSDNFAKLAQELQENLIEAVRWQVKLVEADLELIRDSNAISESERDIEFNRRVNEEMRSVKEEITRLGNLVREA</sequence>
<dbReference type="OrthoDB" id="3598281at2759"/>
<dbReference type="EMBL" id="JAGMVJ010000012">
    <property type="protein sequence ID" value="KAH7084158.1"/>
    <property type="molecule type" value="Genomic_DNA"/>
</dbReference>
<dbReference type="InterPro" id="IPR045063">
    <property type="entry name" value="Dynamin_N"/>
</dbReference>
<dbReference type="Pfam" id="PF24564">
    <property type="entry name" value="DUF7605"/>
    <property type="match status" value="1"/>
</dbReference>
<proteinExistence type="predicted"/>
<organism evidence="4 5">
    <name type="scientific">Paraphoma chrysanthemicola</name>
    <dbReference type="NCBI Taxonomy" id="798071"/>
    <lineage>
        <taxon>Eukaryota</taxon>
        <taxon>Fungi</taxon>
        <taxon>Dikarya</taxon>
        <taxon>Ascomycota</taxon>
        <taxon>Pezizomycotina</taxon>
        <taxon>Dothideomycetes</taxon>
        <taxon>Pleosporomycetidae</taxon>
        <taxon>Pleosporales</taxon>
        <taxon>Pleosporineae</taxon>
        <taxon>Phaeosphaeriaceae</taxon>
        <taxon>Paraphoma</taxon>
    </lineage>
</organism>
<dbReference type="Gene3D" id="1.10.486.10">
    <property type="entry name" value="PCRA, domain 4"/>
    <property type="match status" value="1"/>
</dbReference>
<evidence type="ECO:0000259" key="2">
    <source>
        <dbReference type="Pfam" id="PF00350"/>
    </source>
</evidence>
<dbReference type="InterPro" id="IPR056024">
    <property type="entry name" value="DUF7605"/>
</dbReference>
<evidence type="ECO:0000313" key="5">
    <source>
        <dbReference type="Proteomes" id="UP000813461"/>
    </source>
</evidence>